<name>A0A5M8RLW1_9BACI</name>
<dbReference type="EMBL" id="QSND01000003">
    <property type="protein sequence ID" value="KAA6449597.1"/>
    <property type="molecule type" value="Genomic_DNA"/>
</dbReference>
<comment type="caution">
    <text evidence="2">The sequence shown here is derived from an EMBL/GenBank/DDBJ whole genome shotgun (WGS) entry which is preliminary data.</text>
</comment>
<feature type="signal peptide" evidence="1">
    <location>
        <begin position="1"/>
        <end position="29"/>
    </location>
</feature>
<organism evidence="2 3">
    <name type="scientific">Bacillus swezeyi</name>
    <dbReference type="NCBI Taxonomy" id="1925020"/>
    <lineage>
        <taxon>Bacteria</taxon>
        <taxon>Bacillati</taxon>
        <taxon>Bacillota</taxon>
        <taxon>Bacilli</taxon>
        <taxon>Bacillales</taxon>
        <taxon>Bacillaceae</taxon>
        <taxon>Bacillus</taxon>
    </lineage>
</organism>
<dbReference type="RefSeq" id="WP_148958845.1">
    <property type="nucleotide sequence ID" value="NZ_CM125431.1"/>
</dbReference>
<evidence type="ECO:0000313" key="2">
    <source>
        <dbReference type="EMBL" id="KAA6449597.1"/>
    </source>
</evidence>
<evidence type="ECO:0008006" key="4">
    <source>
        <dbReference type="Google" id="ProtNLM"/>
    </source>
</evidence>
<sequence>MRKSFVAFVCGTIGFVLFLSPICNSVAQAKGNYTPRIESLNENFSNDEIAEIEQASAFRVLNLLEEMPDSVAESGIEAGVKWLNANKGSDFSGQKFVAKGEYLDLVEYPNVIKTASVGGCIWGITKAIAMNALPWSKIVKIKKAVKIMGGTRVVANTVIKAYKHQRNLGYSRTKAIKRAIDVTKRAVPREYVKHWVEFFSLGVVKKECF</sequence>
<reference evidence="2 3" key="1">
    <citation type="submission" date="2018-08" db="EMBL/GenBank/DDBJ databases">
        <title>Bacillus phenotypic plasticity.</title>
        <authorList>
            <person name="Hurtado E."/>
        </authorList>
    </citation>
    <scope>NUCLEOTIDE SEQUENCE [LARGE SCALE GENOMIC DNA]</scope>
    <source>
        <strain evidence="2 3">427</strain>
    </source>
</reference>
<dbReference type="Proteomes" id="UP000324326">
    <property type="component" value="Unassembled WGS sequence"/>
</dbReference>
<dbReference type="AlphaFoldDB" id="A0A5M8RLW1"/>
<evidence type="ECO:0000256" key="1">
    <source>
        <dbReference type="SAM" id="SignalP"/>
    </source>
</evidence>
<proteinExistence type="predicted"/>
<protein>
    <recommendedName>
        <fullName evidence="4">Pre-toxin TG domain-containing protein</fullName>
    </recommendedName>
</protein>
<feature type="chain" id="PRO_5024432851" description="Pre-toxin TG domain-containing protein" evidence="1">
    <location>
        <begin position="30"/>
        <end position="209"/>
    </location>
</feature>
<gene>
    <name evidence="2" type="ORF">DX927_17190</name>
</gene>
<accession>A0A5M8RLW1</accession>
<evidence type="ECO:0000313" key="3">
    <source>
        <dbReference type="Proteomes" id="UP000324326"/>
    </source>
</evidence>
<keyword evidence="1" id="KW-0732">Signal</keyword>